<dbReference type="RefSeq" id="WP_163910874.1">
    <property type="nucleotide sequence ID" value="NZ_JAAGWD010000001.1"/>
</dbReference>
<accession>A0A6B3LQ79</accession>
<proteinExistence type="predicted"/>
<dbReference type="AlphaFoldDB" id="A0A6B3LQ79"/>
<evidence type="ECO:0000313" key="2">
    <source>
        <dbReference type="EMBL" id="NEM96148.1"/>
    </source>
</evidence>
<dbReference type="Pfam" id="PF11860">
    <property type="entry name" value="Muramidase"/>
    <property type="match status" value="1"/>
</dbReference>
<sequence length="217" mass="25344">MKITQQQKQELARQFGISLPMLQAFLEVESAGSGFFTDWKGQQRIKIQFEPHWFKRLLPADLLQRIYALWEKQEKKQGKLTETEKLLLHNWQIAVLNKVDVQQAEWQAFNCAYAIHPDTAMQSASWGLGQVMGFHYKDLGFKTAAALVEAFKQSEYEQVKGMLTFCQKKKGLMEAMQARNWDRVAFLYNGPKYAEHGYQLKLAKAYSKYEKHQRMIV</sequence>
<name>A0A6B3LQ79_9BACT</name>
<gene>
    <name evidence="2" type="ORF">GXP69_00450</name>
</gene>
<protein>
    <submittedName>
        <fullName evidence="2">N-acetylmuramidase family protein</fullName>
    </submittedName>
</protein>
<feature type="domain" description="N-acetylmuramidase" evidence="1">
    <location>
        <begin position="19"/>
        <end position="210"/>
    </location>
</feature>
<evidence type="ECO:0000259" key="1">
    <source>
        <dbReference type="Pfam" id="PF11860"/>
    </source>
</evidence>
<reference evidence="2 3" key="1">
    <citation type="submission" date="2020-02" db="EMBL/GenBank/DDBJ databases">
        <authorList>
            <person name="Kim M.K."/>
        </authorList>
    </citation>
    <scope>NUCLEOTIDE SEQUENCE [LARGE SCALE GENOMIC DNA]</scope>
    <source>
        <strain evidence="2 3">BT327</strain>
    </source>
</reference>
<dbReference type="InterPro" id="IPR024408">
    <property type="entry name" value="Muramidase"/>
</dbReference>
<comment type="caution">
    <text evidence="2">The sequence shown here is derived from an EMBL/GenBank/DDBJ whole genome shotgun (WGS) entry which is preliminary data.</text>
</comment>
<keyword evidence="3" id="KW-1185">Reference proteome</keyword>
<evidence type="ECO:0000313" key="3">
    <source>
        <dbReference type="Proteomes" id="UP000474777"/>
    </source>
</evidence>
<dbReference type="EMBL" id="JAAGWD010000001">
    <property type="protein sequence ID" value="NEM96148.1"/>
    <property type="molecule type" value="Genomic_DNA"/>
</dbReference>
<organism evidence="2 3">
    <name type="scientific">Pontibacter burrus</name>
    <dbReference type="NCBI Taxonomy" id="2704466"/>
    <lineage>
        <taxon>Bacteria</taxon>
        <taxon>Pseudomonadati</taxon>
        <taxon>Bacteroidota</taxon>
        <taxon>Cytophagia</taxon>
        <taxon>Cytophagales</taxon>
        <taxon>Hymenobacteraceae</taxon>
        <taxon>Pontibacter</taxon>
    </lineage>
</organism>
<dbReference type="Proteomes" id="UP000474777">
    <property type="component" value="Unassembled WGS sequence"/>
</dbReference>